<dbReference type="PANTHER" id="PTHR36447">
    <property type="entry name" value="BETA-GALACTOSIDASE GANA"/>
    <property type="match status" value="1"/>
</dbReference>
<keyword evidence="5 6" id="KW-0326">Glycosidase</keyword>
<feature type="domain" description="Glycoside hydrolase family 42 N-terminal" evidence="10">
    <location>
        <begin position="16"/>
        <end position="385"/>
    </location>
</feature>
<keyword evidence="9" id="KW-0479">Metal-binding</keyword>
<dbReference type="EC" id="3.2.1.23" evidence="3 6"/>
<gene>
    <name evidence="12" type="ORF">G5C51_38575</name>
</gene>
<dbReference type="Proteomes" id="UP000481583">
    <property type="component" value="Unassembled WGS sequence"/>
</dbReference>
<keyword evidence="4 6" id="KW-0378">Hydrolase</keyword>
<reference evidence="12 13" key="1">
    <citation type="submission" date="2020-02" db="EMBL/GenBank/DDBJ databases">
        <title>Whole-genome analyses of novel actinobacteria.</title>
        <authorList>
            <person name="Sahin N."/>
        </authorList>
    </citation>
    <scope>NUCLEOTIDE SEQUENCE [LARGE SCALE GENOMIC DNA]</scope>
    <source>
        <strain evidence="12 13">A7024</strain>
    </source>
</reference>
<feature type="binding site" evidence="9">
    <location>
        <position position="117"/>
    </location>
    <ligand>
        <name>Zn(2+)</name>
        <dbReference type="ChEBI" id="CHEBI:29105"/>
    </ligand>
</feature>
<evidence type="ECO:0000259" key="11">
    <source>
        <dbReference type="Pfam" id="PF08532"/>
    </source>
</evidence>
<evidence type="ECO:0000256" key="4">
    <source>
        <dbReference type="ARBA" id="ARBA00022801"/>
    </source>
</evidence>
<feature type="domain" description="Beta-galactosidase trimerisation" evidence="11">
    <location>
        <begin position="398"/>
        <end position="605"/>
    </location>
</feature>
<dbReference type="InterPro" id="IPR013529">
    <property type="entry name" value="Glyco_hydro_42_N"/>
</dbReference>
<feature type="binding site" evidence="8">
    <location>
        <position position="317"/>
    </location>
    <ligand>
        <name>substrate</name>
    </ligand>
</feature>
<evidence type="ECO:0000256" key="2">
    <source>
        <dbReference type="ARBA" id="ARBA00005940"/>
    </source>
</evidence>
<dbReference type="SUPFAM" id="SSF51445">
    <property type="entry name" value="(Trans)glycosidases"/>
    <property type="match status" value="1"/>
</dbReference>
<evidence type="ECO:0000256" key="3">
    <source>
        <dbReference type="ARBA" id="ARBA00012756"/>
    </source>
</evidence>
<keyword evidence="13" id="KW-1185">Reference proteome</keyword>
<dbReference type="SUPFAM" id="SSF52317">
    <property type="entry name" value="Class I glutamine amidotransferase-like"/>
    <property type="match status" value="1"/>
</dbReference>
<sequence>MQRYYDKLSSIAYGGDYNPEQWTKEVWAEDAELMREAGVNLATVGIFSWAMAEPRPGEYDFGWLDEHLDRLAAGGQAVCLATMTASPPAWLSQRHPEILPVTEDGVRLSTGSRQHYCPSSPVYRDHAVRLATKVAERYGDHPALALWHIGNEYGCHISRHCYCDISAEAFRTWLQDRYGTIDALNDAWSTTFWSQRYDSFAEILPPRKAPSFRNPAQQIDFQRFSSDEMLKLYLAEKAVLDRITPDIPVTTNFVPVAKTLDLFKWAKEMDVVSYDSYPDPHDPGSAHLTAFSYDVMRGLKGGQPWLLMEQCTSAVNWRTRNGAKPRGRMELDSWQAVAHGADSILFFQWRQSRGGAEKYHAAMVPHGGRDTRTFRRVRELGADLAAHPELLGARPQRADAGLLFSWDNWWGLELLGTDSARPSQDVQQMDTALAHHKPLYDASVACDILPPDADLSAYKLLVVPNLYMVTEAQAQALEAWVEAGGTLLMSYFSGIVDEADRVHLGGYPAPFRRLLGLTVDEWDPLPQLGTIGLSYGPGATGSVWSEYVEPEGAETLATFTEGELAGRPAITRHRFGQGTAYYLATRPDEATMRDLLDEIRAQAGVAPVLAGLPEGVQARTRVTADGVERHVVLNHTDAEVTVAGRQIAARGVAVL</sequence>
<evidence type="ECO:0000256" key="5">
    <source>
        <dbReference type="ARBA" id="ARBA00023295"/>
    </source>
</evidence>
<proteinExistence type="inferred from homology"/>
<evidence type="ECO:0000256" key="7">
    <source>
        <dbReference type="PIRSR" id="PIRSR001084-1"/>
    </source>
</evidence>
<dbReference type="InterPro" id="IPR017853">
    <property type="entry name" value="GH"/>
</dbReference>
<feature type="binding site" evidence="8">
    <location>
        <position position="151"/>
    </location>
    <ligand>
        <name>substrate</name>
    </ligand>
</feature>
<dbReference type="Pfam" id="PF08532">
    <property type="entry name" value="Glyco_hydro_42M"/>
    <property type="match status" value="1"/>
</dbReference>
<evidence type="ECO:0000313" key="12">
    <source>
        <dbReference type="EMBL" id="NGN69782.1"/>
    </source>
</evidence>
<evidence type="ECO:0000256" key="1">
    <source>
        <dbReference type="ARBA" id="ARBA00001412"/>
    </source>
</evidence>
<evidence type="ECO:0000256" key="6">
    <source>
        <dbReference type="PIRNR" id="PIRNR001084"/>
    </source>
</evidence>
<feature type="binding site" evidence="9">
    <location>
        <position position="163"/>
    </location>
    <ligand>
        <name>Zn(2+)</name>
        <dbReference type="ChEBI" id="CHEBI:29105"/>
    </ligand>
</feature>
<feature type="active site" description="Proton donor" evidence="7">
    <location>
        <position position="152"/>
    </location>
</feature>
<dbReference type="GO" id="GO:0046872">
    <property type="term" value="F:metal ion binding"/>
    <property type="evidence" value="ECO:0007669"/>
    <property type="project" value="UniProtKB-KW"/>
</dbReference>
<dbReference type="PANTHER" id="PTHR36447:SF1">
    <property type="entry name" value="BETA-GALACTOSIDASE GANA"/>
    <property type="match status" value="1"/>
</dbReference>
<dbReference type="GO" id="GO:0004565">
    <property type="term" value="F:beta-galactosidase activity"/>
    <property type="evidence" value="ECO:0007669"/>
    <property type="project" value="UniProtKB-EC"/>
</dbReference>
<dbReference type="InterPro" id="IPR003476">
    <property type="entry name" value="Glyco_hydro_42"/>
</dbReference>
<dbReference type="InterPro" id="IPR013738">
    <property type="entry name" value="Beta_galactosidase_Trimer"/>
</dbReference>
<name>A0A6G4UCP7_9ACTN</name>
<evidence type="ECO:0000256" key="8">
    <source>
        <dbReference type="PIRSR" id="PIRSR001084-2"/>
    </source>
</evidence>
<dbReference type="InterPro" id="IPR029062">
    <property type="entry name" value="Class_I_gatase-like"/>
</dbReference>
<evidence type="ECO:0000256" key="9">
    <source>
        <dbReference type="PIRSR" id="PIRSR001084-3"/>
    </source>
</evidence>
<comment type="catalytic activity">
    <reaction evidence="1 6">
        <text>Hydrolysis of terminal non-reducing beta-D-galactose residues in beta-D-galactosides.</text>
        <dbReference type="EC" id="3.2.1.23"/>
    </reaction>
</comment>
<keyword evidence="9" id="KW-0862">Zinc</keyword>
<comment type="caution">
    <text evidence="12">The sequence shown here is derived from an EMBL/GenBank/DDBJ whole genome shotgun (WGS) entry which is preliminary data.</text>
</comment>
<dbReference type="GO" id="GO:0009341">
    <property type="term" value="C:beta-galactosidase complex"/>
    <property type="evidence" value="ECO:0007669"/>
    <property type="project" value="InterPro"/>
</dbReference>
<feature type="binding site" evidence="8">
    <location>
        <position position="113"/>
    </location>
    <ligand>
        <name>substrate</name>
    </ligand>
</feature>
<feature type="active site" description="Nucleophile" evidence="7">
    <location>
        <position position="309"/>
    </location>
</feature>
<evidence type="ECO:0000259" key="10">
    <source>
        <dbReference type="Pfam" id="PF02449"/>
    </source>
</evidence>
<protein>
    <recommendedName>
        <fullName evidence="3 6">Beta-galactosidase</fullName>
        <shortName evidence="6">Beta-gal</shortName>
        <ecNumber evidence="3 6">3.2.1.23</ecNumber>
    </recommendedName>
</protein>
<organism evidence="12 13">
    <name type="scientific">Streptomyces coryli</name>
    <dbReference type="NCBI Taxonomy" id="1128680"/>
    <lineage>
        <taxon>Bacteria</taxon>
        <taxon>Bacillati</taxon>
        <taxon>Actinomycetota</taxon>
        <taxon>Actinomycetes</taxon>
        <taxon>Kitasatosporales</taxon>
        <taxon>Streptomycetaceae</taxon>
        <taxon>Streptomyces</taxon>
    </lineage>
</organism>
<dbReference type="Gene3D" id="3.20.20.80">
    <property type="entry name" value="Glycosidases"/>
    <property type="match status" value="1"/>
</dbReference>
<accession>A0A6G4UCP7</accession>
<dbReference type="EMBL" id="JAAKZV010000340">
    <property type="protein sequence ID" value="NGN69782.1"/>
    <property type="molecule type" value="Genomic_DNA"/>
</dbReference>
<dbReference type="Gene3D" id="3.40.50.880">
    <property type="match status" value="1"/>
</dbReference>
<dbReference type="PIRSF" id="PIRSF001084">
    <property type="entry name" value="B-galactosidase"/>
    <property type="match status" value="1"/>
</dbReference>
<feature type="binding site" evidence="9">
    <location>
        <position position="161"/>
    </location>
    <ligand>
        <name>Zn(2+)</name>
        <dbReference type="ChEBI" id="CHEBI:29105"/>
    </ligand>
</feature>
<comment type="similarity">
    <text evidence="2 6">Belongs to the glycosyl hydrolase 42 family.</text>
</comment>
<evidence type="ECO:0000313" key="13">
    <source>
        <dbReference type="Proteomes" id="UP000481583"/>
    </source>
</evidence>
<dbReference type="CDD" id="cd03143">
    <property type="entry name" value="A4_beta-galactosidase_middle_domain"/>
    <property type="match status" value="1"/>
</dbReference>
<dbReference type="GO" id="GO:0005975">
    <property type="term" value="P:carbohydrate metabolic process"/>
    <property type="evidence" value="ECO:0007669"/>
    <property type="project" value="InterPro"/>
</dbReference>
<dbReference type="AlphaFoldDB" id="A0A6G4UCP7"/>
<dbReference type="Pfam" id="PF02449">
    <property type="entry name" value="Glyco_hydro_42"/>
    <property type="match status" value="1"/>
</dbReference>